<accession>A0A848E5H2</accession>
<proteinExistence type="inferred from homology"/>
<evidence type="ECO:0000313" key="4">
    <source>
        <dbReference type="Proteomes" id="UP000548582"/>
    </source>
</evidence>
<keyword evidence="2" id="KW-0732">Signal</keyword>
<evidence type="ECO:0000313" key="3">
    <source>
        <dbReference type="EMBL" id="NMJ39664.1"/>
    </source>
</evidence>
<dbReference type="PANTHER" id="PTHR42928:SF5">
    <property type="entry name" value="BLR1237 PROTEIN"/>
    <property type="match status" value="1"/>
</dbReference>
<comment type="similarity">
    <text evidence="1">Belongs to the UPF0065 (bug) family.</text>
</comment>
<dbReference type="Pfam" id="PF03401">
    <property type="entry name" value="TctC"/>
    <property type="match status" value="1"/>
</dbReference>
<dbReference type="AlphaFoldDB" id="A0A848E5H2"/>
<dbReference type="PANTHER" id="PTHR42928">
    <property type="entry name" value="TRICARBOXYLATE-BINDING PROTEIN"/>
    <property type="match status" value="1"/>
</dbReference>
<dbReference type="Gene3D" id="3.40.190.150">
    <property type="entry name" value="Bordetella uptake gene, domain 1"/>
    <property type="match status" value="1"/>
</dbReference>
<evidence type="ECO:0000256" key="1">
    <source>
        <dbReference type="ARBA" id="ARBA00006987"/>
    </source>
</evidence>
<evidence type="ECO:0000256" key="2">
    <source>
        <dbReference type="SAM" id="SignalP"/>
    </source>
</evidence>
<protein>
    <submittedName>
        <fullName evidence="3">Tripartite tricarboxylate transporter substrate binding protein</fullName>
    </submittedName>
</protein>
<dbReference type="EMBL" id="JABBKX010000001">
    <property type="protein sequence ID" value="NMJ39664.1"/>
    <property type="molecule type" value="Genomic_DNA"/>
</dbReference>
<name>A0A848E5H2_9PROT</name>
<dbReference type="PIRSF" id="PIRSF017082">
    <property type="entry name" value="YflP"/>
    <property type="match status" value="1"/>
</dbReference>
<comment type="caution">
    <text evidence="3">The sequence shown here is derived from an EMBL/GenBank/DDBJ whole genome shotgun (WGS) entry which is preliminary data.</text>
</comment>
<dbReference type="RefSeq" id="WP_170051991.1">
    <property type="nucleotide sequence ID" value="NZ_JABBKX010000001.1"/>
</dbReference>
<feature type="chain" id="PRO_5032885449" evidence="2">
    <location>
        <begin position="24"/>
        <end position="323"/>
    </location>
</feature>
<feature type="signal peptide" evidence="2">
    <location>
        <begin position="1"/>
        <end position="23"/>
    </location>
</feature>
<dbReference type="CDD" id="cd07012">
    <property type="entry name" value="PBP2_Bug_TTT"/>
    <property type="match status" value="1"/>
</dbReference>
<dbReference type="Gene3D" id="3.40.190.10">
    <property type="entry name" value="Periplasmic binding protein-like II"/>
    <property type="match status" value="1"/>
</dbReference>
<dbReference type="Proteomes" id="UP000548582">
    <property type="component" value="Unassembled WGS sequence"/>
</dbReference>
<dbReference type="InterPro" id="IPR042100">
    <property type="entry name" value="Bug_dom1"/>
</dbReference>
<sequence length="323" mass="34636">MMLGRRPLLLSAAALAAPATVSAQTAGWPSRPVRVIVPYAAAGGTDLLSRAISEALRPVFPQPFVVENRAGAAGVVGSEVVARAEPDGYTLLVVVSTHVMNRYHLPSLPYDPIRDFTPIAMLSRNTMVLVSGTNQPFDSLRGMIEHAKRNPGRVGTGSTEALSSFVGQELARRVGVEMPDVAYRSGGQLMNDIVAGHLPTGWTSTVSAAPHMQTGKVRVLAVSTAERTAAFPDVPTVQEQGIADFDLSGWVAMLAPPRMDPALAARITETMQRVFDDAAFRQRLVGMGVERDFRPAPALLEAMQRDDRIWAAAAQAGHIRPQQ</sequence>
<keyword evidence="4" id="KW-1185">Reference proteome</keyword>
<organism evidence="3 4">
    <name type="scientific">Neoroseomonas marina</name>
    <dbReference type="NCBI Taxonomy" id="1232220"/>
    <lineage>
        <taxon>Bacteria</taxon>
        <taxon>Pseudomonadati</taxon>
        <taxon>Pseudomonadota</taxon>
        <taxon>Alphaproteobacteria</taxon>
        <taxon>Acetobacterales</taxon>
        <taxon>Acetobacteraceae</taxon>
        <taxon>Neoroseomonas</taxon>
    </lineage>
</organism>
<gene>
    <name evidence="3" type="ORF">GWK16_00310</name>
</gene>
<reference evidence="3 4" key="1">
    <citation type="submission" date="2020-03" db="EMBL/GenBank/DDBJ databases">
        <authorList>
            <person name="Sun Q."/>
        </authorList>
    </citation>
    <scope>NUCLEOTIDE SEQUENCE [LARGE SCALE GENOMIC DNA]</scope>
    <source>
        <strain evidence="3 4">JC162</strain>
    </source>
</reference>
<dbReference type="InterPro" id="IPR005064">
    <property type="entry name" value="BUG"/>
</dbReference>